<gene>
    <name evidence="7" type="ordered locus">PCC7424_5111</name>
</gene>
<name>B7KGX5_GLOC7</name>
<evidence type="ECO:0000259" key="4">
    <source>
        <dbReference type="PROSITE" id="PS50046"/>
    </source>
</evidence>
<dbReference type="Gene3D" id="3.40.50.2300">
    <property type="match status" value="1"/>
</dbReference>
<evidence type="ECO:0000256" key="2">
    <source>
        <dbReference type="ARBA" id="ARBA00022777"/>
    </source>
</evidence>
<dbReference type="KEGG" id="cyc:PCC7424_5111"/>
<keyword evidence="1" id="KW-0808">Transferase</keyword>
<dbReference type="HOGENOM" id="CLU_000445_11_28_3"/>
<dbReference type="GO" id="GO:0052621">
    <property type="term" value="F:diguanylate cyclase activity"/>
    <property type="evidence" value="ECO:0007669"/>
    <property type="project" value="TreeGrafter"/>
</dbReference>
<dbReference type="InterPro" id="IPR001789">
    <property type="entry name" value="Sig_transdc_resp-reg_receiver"/>
</dbReference>
<dbReference type="GO" id="GO:0000160">
    <property type="term" value="P:phosphorelay signal transduction system"/>
    <property type="evidence" value="ECO:0007669"/>
    <property type="project" value="InterPro"/>
</dbReference>
<evidence type="ECO:0000313" key="7">
    <source>
        <dbReference type="EMBL" id="ACK73462.1"/>
    </source>
</evidence>
<dbReference type="SMART" id="SM00065">
    <property type="entry name" value="GAF"/>
    <property type="match status" value="1"/>
</dbReference>
<dbReference type="PROSITE" id="PS50110">
    <property type="entry name" value="RESPONSE_REGULATORY"/>
    <property type="match status" value="1"/>
</dbReference>
<dbReference type="EMBL" id="CP001291">
    <property type="protein sequence ID" value="ACK73462.1"/>
    <property type="molecule type" value="Genomic_DNA"/>
</dbReference>
<feature type="modified residue" description="4-aspartylphosphate" evidence="3">
    <location>
        <position position="61"/>
    </location>
</feature>
<dbReference type="Proteomes" id="UP000002384">
    <property type="component" value="Chromosome"/>
</dbReference>
<evidence type="ECO:0000259" key="6">
    <source>
        <dbReference type="PROSITE" id="PS50887"/>
    </source>
</evidence>
<dbReference type="Pfam" id="PF00072">
    <property type="entry name" value="Response_reg"/>
    <property type="match status" value="1"/>
</dbReference>
<dbReference type="CDD" id="cd01949">
    <property type="entry name" value="GGDEF"/>
    <property type="match status" value="1"/>
</dbReference>
<dbReference type="SMART" id="SM00267">
    <property type="entry name" value="GGDEF"/>
    <property type="match status" value="1"/>
</dbReference>
<dbReference type="RefSeq" id="WP_015957042.1">
    <property type="nucleotide sequence ID" value="NC_011729.1"/>
</dbReference>
<dbReference type="SUPFAM" id="SSF55781">
    <property type="entry name" value="GAF domain-like"/>
    <property type="match status" value="1"/>
</dbReference>
<dbReference type="SUPFAM" id="SSF52172">
    <property type="entry name" value="CheY-like"/>
    <property type="match status" value="1"/>
</dbReference>
<dbReference type="InterPro" id="IPR029787">
    <property type="entry name" value="Nucleotide_cyclase"/>
</dbReference>
<evidence type="ECO:0000259" key="5">
    <source>
        <dbReference type="PROSITE" id="PS50110"/>
    </source>
</evidence>
<dbReference type="eggNOG" id="COG0745">
    <property type="taxonomic scope" value="Bacteria"/>
</dbReference>
<proteinExistence type="predicted"/>
<dbReference type="InterPro" id="IPR029016">
    <property type="entry name" value="GAF-like_dom_sf"/>
</dbReference>
<feature type="domain" description="Response regulatory" evidence="5">
    <location>
        <begin position="9"/>
        <end position="126"/>
    </location>
</feature>
<dbReference type="FunFam" id="3.30.70.270:FF:000001">
    <property type="entry name" value="Diguanylate cyclase domain protein"/>
    <property type="match status" value="1"/>
</dbReference>
<dbReference type="Pfam" id="PF01590">
    <property type="entry name" value="GAF"/>
    <property type="match status" value="1"/>
</dbReference>
<dbReference type="PANTHER" id="PTHR45138">
    <property type="entry name" value="REGULATORY COMPONENTS OF SENSORY TRANSDUCTION SYSTEM"/>
    <property type="match status" value="1"/>
</dbReference>
<dbReference type="GO" id="GO:0016301">
    <property type="term" value="F:kinase activity"/>
    <property type="evidence" value="ECO:0007669"/>
    <property type="project" value="UniProtKB-KW"/>
</dbReference>
<dbReference type="SMART" id="SM00448">
    <property type="entry name" value="REC"/>
    <property type="match status" value="1"/>
</dbReference>
<dbReference type="InterPro" id="IPR043128">
    <property type="entry name" value="Rev_trsase/Diguanyl_cyclase"/>
</dbReference>
<dbReference type="PROSITE" id="PS50046">
    <property type="entry name" value="PHYTOCHROME_2"/>
    <property type="match status" value="1"/>
</dbReference>
<dbReference type="Gene3D" id="3.30.70.270">
    <property type="match status" value="1"/>
</dbReference>
<sequence length="479" mass="54632">MSIENKNLKILLIEDNFDEAELIREMINLVVDASINLTHESYLKDGLKCLDNNQYDIILLDLRLPDNDDLSSINKIKNKNATVPIIVLSSIQDKDIAVEAVRKGAQDYLYKGQFDSELLGRAIRYAIERQRIQEQLKKQIEREQLIGRMTESIRKSLELREILETTVHEVRQFLKADRVIIYGCQDKSSPRTVTESVAPKQKNNTSVLADFESLYQSYLCNLELQEEQEQNLEGAVVSLTNSILTVPIWQNYPEKKARLWGQLLAQDCSGCRQWQPWEIEFLIQLSNSVAIAIQQSELYLTVQRQAMLDGLTGIANRRQFDRILEQEWQRLAHQQEEKGVYYPISLIMCDVDFFKNYNTVYGHLGGDDCLKQVAQVIQQSSQRASDLAARYGGEEFAVILSGTDAKGALKVAKNIRSTLHQLKIPHQDSLVSQYVTLSMGIATKIPSFDTNPIELINLADQALQQAKTQGRDRIIQSLI</sequence>
<dbReference type="GO" id="GO:0005886">
    <property type="term" value="C:plasma membrane"/>
    <property type="evidence" value="ECO:0007669"/>
    <property type="project" value="TreeGrafter"/>
</dbReference>
<feature type="domain" description="GGDEF" evidence="6">
    <location>
        <begin position="342"/>
        <end position="479"/>
    </location>
</feature>
<evidence type="ECO:0000256" key="3">
    <source>
        <dbReference type="PROSITE-ProRule" id="PRU00169"/>
    </source>
</evidence>
<organism evidence="7 8">
    <name type="scientific">Gloeothece citriformis (strain PCC 7424)</name>
    <name type="common">Cyanothece sp. (strain PCC 7424)</name>
    <dbReference type="NCBI Taxonomy" id="65393"/>
    <lineage>
        <taxon>Bacteria</taxon>
        <taxon>Bacillati</taxon>
        <taxon>Cyanobacteriota</taxon>
        <taxon>Cyanophyceae</taxon>
        <taxon>Oscillatoriophycideae</taxon>
        <taxon>Chroococcales</taxon>
        <taxon>Aphanothecaceae</taxon>
        <taxon>Gloeothece</taxon>
        <taxon>Gloeothece citriformis</taxon>
    </lineage>
</organism>
<evidence type="ECO:0000313" key="8">
    <source>
        <dbReference type="Proteomes" id="UP000002384"/>
    </source>
</evidence>
<dbReference type="eggNOG" id="COG3706">
    <property type="taxonomic scope" value="Bacteria"/>
</dbReference>
<accession>B7KGX5</accession>
<dbReference type="PROSITE" id="PS50887">
    <property type="entry name" value="GGDEF"/>
    <property type="match status" value="1"/>
</dbReference>
<dbReference type="AlphaFoldDB" id="B7KGX5"/>
<protein>
    <submittedName>
        <fullName evidence="7">Response regulator receiver modulated diguanylate cyclase</fullName>
    </submittedName>
</protein>
<dbReference type="InterPro" id="IPR003018">
    <property type="entry name" value="GAF"/>
</dbReference>
<dbReference type="SUPFAM" id="SSF55073">
    <property type="entry name" value="Nucleotide cyclase"/>
    <property type="match status" value="1"/>
</dbReference>
<dbReference type="NCBIfam" id="TIGR00254">
    <property type="entry name" value="GGDEF"/>
    <property type="match status" value="1"/>
</dbReference>
<dbReference type="InterPro" id="IPR050469">
    <property type="entry name" value="Diguanylate_Cyclase"/>
</dbReference>
<dbReference type="InterPro" id="IPR000160">
    <property type="entry name" value="GGDEF_dom"/>
</dbReference>
<dbReference type="GO" id="GO:0043709">
    <property type="term" value="P:cell adhesion involved in single-species biofilm formation"/>
    <property type="evidence" value="ECO:0007669"/>
    <property type="project" value="TreeGrafter"/>
</dbReference>
<dbReference type="STRING" id="65393.PCC7424_5111"/>
<dbReference type="Gene3D" id="3.30.450.40">
    <property type="match status" value="2"/>
</dbReference>
<feature type="domain" description="Phytochrome chromophore attachment site" evidence="4">
    <location>
        <begin position="158"/>
        <end position="197"/>
    </location>
</feature>
<keyword evidence="3" id="KW-0597">Phosphoprotein</keyword>
<dbReference type="OrthoDB" id="9759607at2"/>
<dbReference type="InterPro" id="IPR011006">
    <property type="entry name" value="CheY-like_superfamily"/>
</dbReference>
<dbReference type="GO" id="GO:1902201">
    <property type="term" value="P:negative regulation of bacterial-type flagellum-dependent cell motility"/>
    <property type="evidence" value="ECO:0007669"/>
    <property type="project" value="TreeGrafter"/>
</dbReference>
<dbReference type="Pfam" id="PF00990">
    <property type="entry name" value="GGDEF"/>
    <property type="match status" value="1"/>
</dbReference>
<evidence type="ECO:0000256" key="1">
    <source>
        <dbReference type="ARBA" id="ARBA00022679"/>
    </source>
</evidence>
<dbReference type="InterPro" id="IPR016132">
    <property type="entry name" value="Phyto_chromo_attachment"/>
</dbReference>
<reference evidence="8" key="1">
    <citation type="journal article" date="2011" name="MBio">
        <title>Novel metabolic attributes of the genus Cyanothece, comprising a group of unicellular nitrogen-fixing Cyanobacteria.</title>
        <authorList>
            <person name="Bandyopadhyay A."/>
            <person name="Elvitigala T."/>
            <person name="Welsh E."/>
            <person name="Stockel J."/>
            <person name="Liberton M."/>
            <person name="Min H."/>
            <person name="Sherman L.A."/>
            <person name="Pakrasi H.B."/>
        </authorList>
    </citation>
    <scope>NUCLEOTIDE SEQUENCE [LARGE SCALE GENOMIC DNA]</scope>
    <source>
        <strain evidence="8">PCC 7424</strain>
    </source>
</reference>
<keyword evidence="8" id="KW-1185">Reference proteome</keyword>
<dbReference type="PANTHER" id="PTHR45138:SF9">
    <property type="entry name" value="DIGUANYLATE CYCLASE DGCM-RELATED"/>
    <property type="match status" value="1"/>
</dbReference>
<keyword evidence="2" id="KW-0418">Kinase</keyword>